<dbReference type="KEGG" id="mlr:MELLADRAFT_85648"/>
<dbReference type="AlphaFoldDB" id="F4RJA9"/>
<dbReference type="EMBL" id="GL883104">
    <property type="protein sequence ID" value="EGG07530.1"/>
    <property type="molecule type" value="Genomic_DNA"/>
</dbReference>
<organism evidence="2">
    <name type="scientific">Melampsora larici-populina (strain 98AG31 / pathotype 3-4-7)</name>
    <name type="common">Poplar leaf rust fungus</name>
    <dbReference type="NCBI Taxonomy" id="747676"/>
    <lineage>
        <taxon>Eukaryota</taxon>
        <taxon>Fungi</taxon>
        <taxon>Dikarya</taxon>
        <taxon>Basidiomycota</taxon>
        <taxon>Pucciniomycotina</taxon>
        <taxon>Pucciniomycetes</taxon>
        <taxon>Pucciniales</taxon>
        <taxon>Melampsoraceae</taxon>
        <taxon>Melampsora</taxon>
    </lineage>
</organism>
<gene>
    <name evidence="1" type="ORF">MELLADRAFT_85648</name>
</gene>
<evidence type="ECO:0000313" key="2">
    <source>
        <dbReference type="Proteomes" id="UP000001072"/>
    </source>
</evidence>
<sequence length="227" mass="25614">MKCEEQSFKVEFHSFSTNIVCSGEEPNETVDYEIRATGYSNKDFMLHPGNLYFLQGTFFPTNTQETYNKELFFEGFDRALLGTAESFCDSLANKVGVTGIGRVLDVDFYVEEQMQYLKCNASEPDKVTLYAIVQHCNFHPETKEATSMTVEYCVPPLKHLAGSPQVVKKGRECQFHGYVKDFNEETNRYIVIVNKVSPTSGHLESAGCKKAVRVGSQVPNDRPKSTK</sequence>
<dbReference type="HOGENOM" id="CLU_052203_1_1_1"/>
<proteinExistence type="predicted"/>
<dbReference type="InParanoid" id="F4RJA9"/>
<keyword evidence="2" id="KW-1185">Reference proteome</keyword>
<accession>F4RJA9</accession>
<protein>
    <submittedName>
        <fullName evidence="1">Uncharacterized protein</fullName>
    </submittedName>
</protein>
<dbReference type="VEuPathDB" id="FungiDB:MELLADRAFT_85648"/>
<dbReference type="Proteomes" id="UP000001072">
    <property type="component" value="Unassembled WGS sequence"/>
</dbReference>
<dbReference type="RefSeq" id="XP_007409437.1">
    <property type="nucleotide sequence ID" value="XM_007409375.1"/>
</dbReference>
<dbReference type="GeneID" id="18933921"/>
<dbReference type="OrthoDB" id="2516518at2759"/>
<evidence type="ECO:0000313" key="1">
    <source>
        <dbReference type="EMBL" id="EGG07530.1"/>
    </source>
</evidence>
<reference evidence="2" key="1">
    <citation type="journal article" date="2011" name="Proc. Natl. Acad. Sci. U.S.A.">
        <title>Obligate biotrophy features unraveled by the genomic analysis of rust fungi.</title>
        <authorList>
            <person name="Duplessis S."/>
            <person name="Cuomo C.A."/>
            <person name="Lin Y.-C."/>
            <person name="Aerts A."/>
            <person name="Tisserant E."/>
            <person name="Veneault-Fourrey C."/>
            <person name="Joly D.L."/>
            <person name="Hacquard S."/>
            <person name="Amselem J."/>
            <person name="Cantarel B.L."/>
            <person name="Chiu R."/>
            <person name="Coutinho P.M."/>
            <person name="Feau N."/>
            <person name="Field M."/>
            <person name="Frey P."/>
            <person name="Gelhaye E."/>
            <person name="Goldberg J."/>
            <person name="Grabherr M.G."/>
            <person name="Kodira C.D."/>
            <person name="Kohler A."/>
            <person name="Kuees U."/>
            <person name="Lindquist E.A."/>
            <person name="Lucas S.M."/>
            <person name="Mago R."/>
            <person name="Mauceli E."/>
            <person name="Morin E."/>
            <person name="Murat C."/>
            <person name="Pangilinan J.L."/>
            <person name="Park R."/>
            <person name="Pearson M."/>
            <person name="Quesneville H."/>
            <person name="Rouhier N."/>
            <person name="Sakthikumar S."/>
            <person name="Salamov A.A."/>
            <person name="Schmutz J."/>
            <person name="Selles B."/>
            <person name="Shapiro H."/>
            <person name="Tanguay P."/>
            <person name="Tuskan G.A."/>
            <person name="Henrissat B."/>
            <person name="Van de Peer Y."/>
            <person name="Rouze P."/>
            <person name="Ellis J.G."/>
            <person name="Dodds P.N."/>
            <person name="Schein J.E."/>
            <person name="Zhong S."/>
            <person name="Hamelin R.C."/>
            <person name="Grigoriev I.V."/>
            <person name="Szabo L.J."/>
            <person name="Martin F."/>
        </authorList>
    </citation>
    <scope>NUCLEOTIDE SEQUENCE [LARGE SCALE GENOMIC DNA]</scope>
    <source>
        <strain evidence="2">98AG31 / pathotype 3-4-7</strain>
    </source>
</reference>
<name>F4RJA9_MELLP</name>